<feature type="binding site" evidence="8">
    <location>
        <position position="51"/>
    </location>
    <ligand>
        <name>Mn(2+)</name>
        <dbReference type="ChEBI" id="CHEBI:29035"/>
    </ligand>
</feature>
<evidence type="ECO:0000256" key="9">
    <source>
        <dbReference type="RuleBase" id="RU366015"/>
    </source>
</evidence>
<sequence>FIYCGLVNSSKFTNVDRAGATFGTVQLFPGLGLSIGRLDFALGGIIVPHTHPRASELVYVEEGSVHAAIITSDSRLYARVITKGEVM</sequence>
<dbReference type="SUPFAM" id="SSF51182">
    <property type="entry name" value="RmlC-like cupins"/>
    <property type="match status" value="1"/>
</dbReference>
<evidence type="ECO:0000256" key="4">
    <source>
        <dbReference type="ARBA" id="ARBA00022525"/>
    </source>
</evidence>
<proteinExistence type="inferred from homology"/>
<evidence type="ECO:0000256" key="2">
    <source>
        <dbReference type="ARBA" id="ARBA00007456"/>
    </source>
</evidence>
<dbReference type="PANTHER" id="PTHR31238">
    <property type="entry name" value="GERMIN-LIKE PROTEIN SUBFAMILY 3 MEMBER 3"/>
    <property type="match status" value="1"/>
</dbReference>
<keyword evidence="4 9" id="KW-0964">Secreted</keyword>
<evidence type="ECO:0000259" key="10">
    <source>
        <dbReference type="Pfam" id="PF00190"/>
    </source>
</evidence>
<dbReference type="Gramene" id="EFJ33069">
    <property type="protein sequence ID" value="EFJ33069"/>
    <property type="gene ID" value="SELMODRAFT_26830"/>
</dbReference>
<evidence type="ECO:0000256" key="1">
    <source>
        <dbReference type="ARBA" id="ARBA00004271"/>
    </source>
</evidence>
<feature type="non-terminal residue" evidence="11">
    <location>
        <position position="1"/>
    </location>
</feature>
<keyword evidence="3 9" id="KW-0052">Apoplast</keyword>
<dbReference type="OMA" id="HSHGVSK"/>
<dbReference type="Pfam" id="PF00190">
    <property type="entry name" value="Cupin_1"/>
    <property type="match status" value="1"/>
</dbReference>
<dbReference type="InterPro" id="IPR001929">
    <property type="entry name" value="Germin"/>
</dbReference>
<dbReference type="InterPro" id="IPR011051">
    <property type="entry name" value="RmlC_Cupin_sf"/>
</dbReference>
<reference evidence="11 12" key="1">
    <citation type="journal article" date="2011" name="Science">
        <title>The Selaginella genome identifies genetic changes associated with the evolution of vascular plants.</title>
        <authorList>
            <person name="Banks J.A."/>
            <person name="Nishiyama T."/>
            <person name="Hasebe M."/>
            <person name="Bowman J.L."/>
            <person name="Gribskov M."/>
            <person name="dePamphilis C."/>
            <person name="Albert V.A."/>
            <person name="Aono N."/>
            <person name="Aoyama T."/>
            <person name="Ambrose B.A."/>
            <person name="Ashton N.W."/>
            <person name="Axtell M.J."/>
            <person name="Barker E."/>
            <person name="Barker M.S."/>
            <person name="Bennetzen J.L."/>
            <person name="Bonawitz N.D."/>
            <person name="Chapple C."/>
            <person name="Cheng C."/>
            <person name="Correa L.G."/>
            <person name="Dacre M."/>
            <person name="DeBarry J."/>
            <person name="Dreyer I."/>
            <person name="Elias M."/>
            <person name="Engstrom E.M."/>
            <person name="Estelle M."/>
            <person name="Feng L."/>
            <person name="Finet C."/>
            <person name="Floyd S.K."/>
            <person name="Frommer W.B."/>
            <person name="Fujita T."/>
            <person name="Gramzow L."/>
            <person name="Gutensohn M."/>
            <person name="Harholt J."/>
            <person name="Hattori M."/>
            <person name="Heyl A."/>
            <person name="Hirai T."/>
            <person name="Hiwatashi Y."/>
            <person name="Ishikawa M."/>
            <person name="Iwata M."/>
            <person name="Karol K.G."/>
            <person name="Koehler B."/>
            <person name="Kolukisaoglu U."/>
            <person name="Kubo M."/>
            <person name="Kurata T."/>
            <person name="Lalonde S."/>
            <person name="Li K."/>
            <person name="Li Y."/>
            <person name="Litt A."/>
            <person name="Lyons E."/>
            <person name="Manning G."/>
            <person name="Maruyama T."/>
            <person name="Michael T.P."/>
            <person name="Mikami K."/>
            <person name="Miyazaki S."/>
            <person name="Morinaga S."/>
            <person name="Murata T."/>
            <person name="Mueller-Roeber B."/>
            <person name="Nelson D.R."/>
            <person name="Obara M."/>
            <person name="Oguri Y."/>
            <person name="Olmstead R.G."/>
            <person name="Onodera N."/>
            <person name="Petersen B.L."/>
            <person name="Pils B."/>
            <person name="Prigge M."/>
            <person name="Rensing S.A."/>
            <person name="Riano-Pachon D.M."/>
            <person name="Roberts A.W."/>
            <person name="Sato Y."/>
            <person name="Scheller H.V."/>
            <person name="Schulz B."/>
            <person name="Schulz C."/>
            <person name="Shakirov E.V."/>
            <person name="Shibagaki N."/>
            <person name="Shinohara N."/>
            <person name="Shippen D.E."/>
            <person name="Soerensen I."/>
            <person name="Sotooka R."/>
            <person name="Sugimoto N."/>
            <person name="Sugita M."/>
            <person name="Sumikawa N."/>
            <person name="Tanurdzic M."/>
            <person name="Theissen G."/>
            <person name="Ulvskov P."/>
            <person name="Wakazuki S."/>
            <person name="Weng J.K."/>
            <person name="Willats W.W."/>
            <person name="Wipf D."/>
            <person name="Wolf P.G."/>
            <person name="Yang L."/>
            <person name="Zimmer A.D."/>
            <person name="Zhu Q."/>
            <person name="Mitros T."/>
            <person name="Hellsten U."/>
            <person name="Loque D."/>
            <person name="Otillar R."/>
            <person name="Salamov A."/>
            <person name="Schmutz J."/>
            <person name="Shapiro H."/>
            <person name="Lindquist E."/>
            <person name="Lucas S."/>
            <person name="Rokhsar D."/>
            <person name="Grigoriev I.V."/>
        </authorList>
    </citation>
    <scope>NUCLEOTIDE SEQUENCE [LARGE SCALE GENOMIC DNA]</scope>
</reference>
<evidence type="ECO:0000256" key="5">
    <source>
        <dbReference type="ARBA" id="ARBA00022723"/>
    </source>
</evidence>
<dbReference type="EMBL" id="GL377571">
    <property type="protein sequence ID" value="EFJ33069.1"/>
    <property type="molecule type" value="Genomic_DNA"/>
</dbReference>
<comment type="similarity">
    <text evidence="2 9">Belongs to the germin family.</text>
</comment>
<dbReference type="GO" id="GO:0030145">
    <property type="term" value="F:manganese ion binding"/>
    <property type="evidence" value="ECO:0007669"/>
    <property type="project" value="UniProtKB-UniRule"/>
</dbReference>
<keyword evidence="12" id="KW-1185">Reference proteome</keyword>
<evidence type="ECO:0000256" key="6">
    <source>
        <dbReference type="ARBA" id="ARBA00023211"/>
    </source>
</evidence>
<evidence type="ECO:0000256" key="3">
    <source>
        <dbReference type="ARBA" id="ARBA00022523"/>
    </source>
</evidence>
<dbReference type="Gene3D" id="2.60.120.10">
    <property type="entry name" value="Jelly Rolls"/>
    <property type="match status" value="1"/>
</dbReference>
<accession>D8R489</accession>
<comment type="subcellular location">
    <subcellularLocation>
        <location evidence="1 9">Secreted</location>
        <location evidence="1 9">Extracellular space</location>
        <location evidence="1 9">Apoplast</location>
    </subcellularLocation>
</comment>
<dbReference type="Proteomes" id="UP000001514">
    <property type="component" value="Unassembled WGS sequence"/>
</dbReference>
<dbReference type="AlphaFoldDB" id="D8R489"/>
<keyword evidence="6 7" id="KW-0464">Manganese</keyword>
<dbReference type="PRINTS" id="PR00325">
    <property type="entry name" value="GERMIN"/>
</dbReference>
<dbReference type="KEGG" id="smo:SELMODRAFT_26830"/>
<dbReference type="GO" id="GO:0048046">
    <property type="term" value="C:apoplast"/>
    <property type="evidence" value="ECO:0007669"/>
    <property type="project" value="UniProtKB-SubCell"/>
</dbReference>
<feature type="non-terminal residue" evidence="11">
    <location>
        <position position="87"/>
    </location>
</feature>
<dbReference type="InParanoid" id="D8R489"/>
<feature type="binding site" evidence="8">
    <location>
        <position position="49"/>
    </location>
    <ligand>
        <name>Mn(2+)</name>
        <dbReference type="ChEBI" id="CHEBI:29035"/>
    </ligand>
</feature>
<dbReference type="InterPro" id="IPR006045">
    <property type="entry name" value="Cupin_1"/>
</dbReference>
<feature type="domain" description="Cupin type-1" evidence="10">
    <location>
        <begin position="28"/>
        <end position="87"/>
    </location>
</feature>
<gene>
    <name evidence="11" type="ORF">SELMODRAFT_26830</name>
</gene>
<dbReference type="HOGENOM" id="CLU_2490013_0_0_1"/>
<evidence type="ECO:0000256" key="8">
    <source>
        <dbReference type="PIRSR" id="PIRSR601929-2"/>
    </source>
</evidence>
<dbReference type="PROSITE" id="PS00725">
    <property type="entry name" value="GERMIN"/>
    <property type="match status" value="1"/>
</dbReference>
<feature type="binding site" evidence="7">
    <location>
        <position position="51"/>
    </location>
    <ligand>
        <name>oxalate</name>
        <dbReference type="ChEBI" id="CHEBI:30623"/>
    </ligand>
</feature>
<protein>
    <recommendedName>
        <fullName evidence="9">Germin-like protein</fullName>
    </recommendedName>
</protein>
<name>D8R489_SELML</name>
<evidence type="ECO:0000313" key="12">
    <source>
        <dbReference type="Proteomes" id="UP000001514"/>
    </source>
</evidence>
<feature type="binding site" evidence="8">
    <location>
        <position position="56"/>
    </location>
    <ligand>
        <name>Mn(2+)</name>
        <dbReference type="ChEBI" id="CHEBI:29035"/>
    </ligand>
</feature>
<dbReference type="InterPro" id="IPR019780">
    <property type="entry name" value="Germin_Mn-BS"/>
</dbReference>
<keyword evidence="5 7" id="KW-0479">Metal-binding</keyword>
<evidence type="ECO:0000256" key="7">
    <source>
        <dbReference type="PIRSR" id="PIRSR601929-1"/>
    </source>
</evidence>
<organism evidence="12">
    <name type="scientific">Selaginella moellendorffii</name>
    <name type="common">Spikemoss</name>
    <dbReference type="NCBI Taxonomy" id="88036"/>
    <lineage>
        <taxon>Eukaryota</taxon>
        <taxon>Viridiplantae</taxon>
        <taxon>Streptophyta</taxon>
        <taxon>Embryophyta</taxon>
        <taxon>Tracheophyta</taxon>
        <taxon>Lycopodiopsida</taxon>
        <taxon>Selaginellales</taxon>
        <taxon>Selaginellaceae</taxon>
        <taxon>Selaginella</taxon>
    </lineage>
</organism>
<feature type="binding site" evidence="7">
    <location>
        <position position="56"/>
    </location>
    <ligand>
        <name>oxalate</name>
        <dbReference type="ChEBI" id="CHEBI:30623"/>
    </ligand>
</feature>
<dbReference type="InterPro" id="IPR014710">
    <property type="entry name" value="RmlC-like_jellyroll"/>
</dbReference>
<evidence type="ECO:0000313" key="11">
    <source>
        <dbReference type="EMBL" id="EFJ33069.1"/>
    </source>
</evidence>